<evidence type="ECO:0000256" key="5">
    <source>
        <dbReference type="ARBA" id="ARBA00022989"/>
    </source>
</evidence>
<dbReference type="Ensembl" id="ENSCCRT00010098095.1">
    <property type="protein sequence ID" value="ENSCCRP00010088468.1"/>
    <property type="gene ID" value="ENSCCRG00010038634.1"/>
</dbReference>
<evidence type="ECO:0000256" key="3">
    <source>
        <dbReference type="ARBA" id="ARBA00022692"/>
    </source>
</evidence>
<keyword evidence="5 9" id="KW-1133">Transmembrane helix</keyword>
<evidence type="ECO:0000256" key="7">
    <source>
        <dbReference type="ARBA" id="ARBA00023170"/>
    </source>
</evidence>
<evidence type="ECO:0000256" key="9">
    <source>
        <dbReference type="SAM" id="Phobius"/>
    </source>
</evidence>
<organism evidence="12 13">
    <name type="scientific">Cyprinus carpio</name>
    <name type="common">Common carp</name>
    <dbReference type="NCBI Taxonomy" id="7962"/>
    <lineage>
        <taxon>Eukaryota</taxon>
        <taxon>Metazoa</taxon>
        <taxon>Chordata</taxon>
        <taxon>Craniata</taxon>
        <taxon>Vertebrata</taxon>
        <taxon>Euteleostomi</taxon>
        <taxon>Actinopterygii</taxon>
        <taxon>Neopterygii</taxon>
        <taxon>Teleostei</taxon>
        <taxon>Ostariophysi</taxon>
        <taxon>Cypriniformes</taxon>
        <taxon>Cyprinidae</taxon>
        <taxon>Cyprininae</taxon>
        <taxon>Cyprinus</taxon>
    </lineage>
</organism>
<evidence type="ECO:0000256" key="10">
    <source>
        <dbReference type="SAM" id="SignalP"/>
    </source>
</evidence>
<dbReference type="OMA" id="WRAMCGD"/>
<evidence type="ECO:0000256" key="2">
    <source>
        <dbReference type="ARBA" id="ARBA00022475"/>
    </source>
</evidence>
<dbReference type="GO" id="GO:0030368">
    <property type="term" value="F:interleukin-17 receptor activity"/>
    <property type="evidence" value="ECO:0007669"/>
    <property type="project" value="InterPro"/>
</dbReference>
<reference evidence="12" key="2">
    <citation type="submission" date="2025-09" db="UniProtKB">
        <authorList>
            <consortium name="Ensembl"/>
        </authorList>
    </citation>
    <scope>IDENTIFICATION</scope>
</reference>
<feature type="chain" id="PRO_5034433348" description="SEFIR domain-containing protein" evidence="10">
    <location>
        <begin position="21"/>
        <end position="658"/>
    </location>
</feature>
<feature type="transmembrane region" description="Helical" evidence="9">
    <location>
        <begin position="282"/>
        <end position="307"/>
    </location>
</feature>
<evidence type="ECO:0000259" key="11">
    <source>
        <dbReference type="PROSITE" id="PS51534"/>
    </source>
</evidence>
<dbReference type="FunFam" id="3.40.50.11530:FF:000002">
    <property type="entry name" value="Interleukin 17 receptor A"/>
    <property type="match status" value="1"/>
</dbReference>
<keyword evidence="4 10" id="KW-0732">Signal</keyword>
<keyword evidence="8" id="KW-0325">Glycoprotein</keyword>
<evidence type="ECO:0000256" key="4">
    <source>
        <dbReference type="ARBA" id="ARBA00022729"/>
    </source>
</evidence>
<dbReference type="Pfam" id="PF08357">
    <property type="entry name" value="SEFIR"/>
    <property type="match status" value="1"/>
</dbReference>
<evidence type="ECO:0000313" key="12">
    <source>
        <dbReference type="Ensembl" id="ENSCCRP00010088468.1"/>
    </source>
</evidence>
<dbReference type="PROSITE" id="PS51534">
    <property type="entry name" value="SEFIR"/>
    <property type="match status" value="1"/>
</dbReference>
<dbReference type="PANTHER" id="PTHR15583:SF22">
    <property type="entry name" value="INTERLEUKIN-17 RECEPTOR A-LIKE"/>
    <property type="match status" value="1"/>
</dbReference>
<feature type="signal peptide" evidence="10">
    <location>
        <begin position="1"/>
        <end position="20"/>
    </location>
</feature>
<sequence>MSGIFLSLLMLSCVIMKILALHLIELPPMECSQEGVECKVQVGNCSDEGWVVPRSDAPGFPIVTAEIAAKRDDSGQFAPVLFITWRQLPDSSIFTLKGTEVRVVEMSTNHSVCVRYIFCNTLLRKNPEQDRWTFSLDRFVVIPNFQYQVFVTNLPKSDIGSYAVITNITVPECIWNPKEKWSVTKCKENGDLVITIEFEPVQFSDQYKVSICSPDLHPELVYSTPSVDNKPVLRVNFTLEACRINHCILDLVIQPLSVQSMNNCLEYREKVDICPFLPGAPVVFIVLVTLVLLLALLAAAVCIFGCIRFVKNKDSHKETPSSDSPACAKGKLEWNSIQEPKRVIIIYSLDHPLYKEIILKLCAFMRAKCGTDITLDLLDATWLSTIGRIQWLDMQRERISKSLDKVLILCSPGVLAKWKAMCGEHKVRLKEDERSPIGDMLTPALSLIIPDFVDASSFHKYMVAYFDDVCSENDVPAPFNIVVKYKLMKHFEELYFRILDMEKHEPGQIKCIEGIRENDYFCCPSGQGLRDAIEAFKNYQLKNPNWFKMELLDTDDEEEETFLESTFPINYSSVTECHQLFEGHKAHTFVNMIKHQNGEHVLKSSIAETAIILSENSLDLTTDVYSSGPVLSSFTDINVKGLPATKPVAQHALCLQAL</sequence>
<feature type="domain" description="SEFIR" evidence="11">
    <location>
        <begin position="340"/>
        <end position="496"/>
    </location>
</feature>
<dbReference type="Gene3D" id="2.60.40.2160">
    <property type="entry name" value="Interleukin-17 receptor A/B, fibronectin-III-like domain 1"/>
    <property type="match status" value="1"/>
</dbReference>
<reference evidence="12" key="1">
    <citation type="submission" date="2025-08" db="UniProtKB">
        <authorList>
            <consortium name="Ensembl"/>
        </authorList>
    </citation>
    <scope>IDENTIFICATION</scope>
</reference>
<accession>A0A8C1NAS5</accession>
<dbReference type="InterPro" id="IPR032356">
    <property type="entry name" value="IL17R_A/B_N"/>
</dbReference>
<name>A0A8C1NAS5_CYPCA</name>
<dbReference type="PANTHER" id="PTHR15583">
    <property type="entry name" value="INTERLEUKIN-17 RECEPTOR"/>
    <property type="match status" value="1"/>
</dbReference>
<keyword evidence="13" id="KW-1185">Reference proteome</keyword>
<keyword evidence="2" id="KW-1003">Cell membrane</keyword>
<dbReference type="Gene3D" id="3.40.50.11530">
    <property type="match status" value="1"/>
</dbReference>
<dbReference type="InterPro" id="IPR013568">
    <property type="entry name" value="SEFIR_dom"/>
</dbReference>
<evidence type="ECO:0000256" key="1">
    <source>
        <dbReference type="ARBA" id="ARBA00004251"/>
    </source>
</evidence>
<dbReference type="GO" id="GO:0005886">
    <property type="term" value="C:plasma membrane"/>
    <property type="evidence" value="ECO:0007669"/>
    <property type="project" value="UniProtKB-SubCell"/>
</dbReference>
<keyword evidence="6 9" id="KW-0472">Membrane</keyword>
<evidence type="ECO:0000256" key="8">
    <source>
        <dbReference type="ARBA" id="ARBA00023180"/>
    </source>
</evidence>
<dbReference type="InterPro" id="IPR039465">
    <property type="entry name" value="IL-17_rcpt-like"/>
</dbReference>
<dbReference type="Proteomes" id="UP000694427">
    <property type="component" value="Unplaced"/>
</dbReference>
<keyword evidence="3 9" id="KW-0812">Transmembrane</keyword>
<keyword evidence="7" id="KW-0675">Receptor</keyword>
<proteinExistence type="predicted"/>
<comment type="subcellular location">
    <subcellularLocation>
        <location evidence="1">Cell membrane</location>
        <topology evidence="1">Single-pass type I membrane protein</topology>
    </subcellularLocation>
</comment>
<dbReference type="AlphaFoldDB" id="A0A8C1NAS5"/>
<evidence type="ECO:0000313" key="13">
    <source>
        <dbReference type="Proteomes" id="UP000694427"/>
    </source>
</evidence>
<protein>
    <recommendedName>
        <fullName evidence="11">SEFIR domain-containing protein</fullName>
    </recommendedName>
</protein>
<evidence type="ECO:0000256" key="6">
    <source>
        <dbReference type="ARBA" id="ARBA00023136"/>
    </source>
</evidence>
<dbReference type="InterPro" id="IPR038683">
    <property type="entry name" value="IL17RA/B_FnIII-like_1_sf"/>
</dbReference>
<dbReference type="Pfam" id="PF16556">
    <property type="entry name" value="IL17R_fnIII_D1"/>
    <property type="match status" value="1"/>
</dbReference>